<evidence type="ECO:0000256" key="1">
    <source>
        <dbReference type="SAM" id="Phobius"/>
    </source>
</evidence>
<keyword evidence="1" id="KW-0472">Membrane</keyword>
<dbReference type="Proteomes" id="UP000465622">
    <property type="component" value="Chromosome"/>
</dbReference>
<reference evidence="4" key="3">
    <citation type="submission" date="2023-03" db="EMBL/GenBank/DDBJ databases">
        <title>Draft genome sequence of a Mycolicibacterium mageritense strain H4_3_1 isolated from a hybrid biological-inorganic system reactor.</title>
        <authorList>
            <person name="Feng X."/>
            <person name="Kazama D."/>
            <person name="Sato K."/>
            <person name="Kobayashi H."/>
        </authorList>
    </citation>
    <scope>NUCLEOTIDE SEQUENCE</scope>
    <source>
        <strain evidence="4">H4_3_1</strain>
    </source>
</reference>
<dbReference type="AlphaFoldDB" id="A0AAI8U0I8"/>
<name>A0AAI8U0I8_MYCME</name>
<reference evidence="3 5" key="1">
    <citation type="journal article" date="2019" name="Emerg. Microbes Infect.">
        <title>Comprehensive subspecies identification of 175 nontuberculous mycobacteria species based on 7547 genomic profiles.</title>
        <authorList>
            <person name="Matsumoto Y."/>
            <person name="Kinjo T."/>
            <person name="Motooka D."/>
            <person name="Nabeya D."/>
            <person name="Jung N."/>
            <person name="Uechi K."/>
            <person name="Horii T."/>
            <person name="Iida T."/>
            <person name="Fujita J."/>
            <person name="Nakamura S."/>
        </authorList>
    </citation>
    <scope>NUCLEOTIDE SEQUENCE [LARGE SCALE GENOMIC DNA]</scope>
    <source>
        <strain evidence="3 5">JCM 12375</strain>
    </source>
</reference>
<dbReference type="InterPro" id="IPR019251">
    <property type="entry name" value="DUF2231_TM"/>
</dbReference>
<dbReference type="Pfam" id="PF09990">
    <property type="entry name" value="DUF2231"/>
    <property type="match status" value="1"/>
</dbReference>
<dbReference type="EMBL" id="AP027452">
    <property type="protein sequence ID" value="BDY32281.1"/>
    <property type="molecule type" value="Genomic_DNA"/>
</dbReference>
<protein>
    <recommendedName>
        <fullName evidence="2">DUF2231 domain-containing protein</fullName>
    </recommendedName>
</protein>
<feature type="transmembrane region" description="Helical" evidence="1">
    <location>
        <begin position="85"/>
        <end position="105"/>
    </location>
</feature>
<proteinExistence type="predicted"/>
<feature type="domain" description="DUF2231" evidence="2">
    <location>
        <begin position="6"/>
        <end position="154"/>
    </location>
</feature>
<dbReference type="RefSeq" id="WP_036439721.1">
    <property type="nucleotide sequence ID" value="NZ_AP022567.1"/>
</dbReference>
<gene>
    <name evidence="4" type="ORF">hbim_06244</name>
    <name evidence="3" type="ORF">MMAGJ_67420</name>
</gene>
<feature type="transmembrane region" description="Helical" evidence="1">
    <location>
        <begin position="40"/>
        <end position="59"/>
    </location>
</feature>
<evidence type="ECO:0000313" key="4">
    <source>
        <dbReference type="EMBL" id="BDY32281.1"/>
    </source>
</evidence>
<feature type="transmembrane region" description="Helical" evidence="1">
    <location>
        <begin position="12"/>
        <end position="33"/>
    </location>
</feature>
<evidence type="ECO:0000259" key="2">
    <source>
        <dbReference type="Pfam" id="PF09990"/>
    </source>
</evidence>
<evidence type="ECO:0000313" key="3">
    <source>
        <dbReference type="EMBL" id="BBX37460.1"/>
    </source>
</evidence>
<keyword evidence="5" id="KW-1185">Reference proteome</keyword>
<reference evidence="3" key="2">
    <citation type="submission" date="2020-02" db="EMBL/GenBank/DDBJ databases">
        <authorList>
            <person name="Matsumoto Y."/>
            <person name="Motooka D."/>
            <person name="Nakamura S."/>
        </authorList>
    </citation>
    <scope>NUCLEOTIDE SEQUENCE</scope>
    <source>
        <strain evidence="3">JCM 12375</strain>
    </source>
</reference>
<dbReference type="EMBL" id="AP022567">
    <property type="protein sequence ID" value="BBX37460.1"/>
    <property type="molecule type" value="Genomic_DNA"/>
</dbReference>
<sequence length="155" mass="16246">MSTVNGLPAHVLLVHVLVVLAPLTAVLVILCALWPAARRVLAWPVLALAAFCLVLTPITTEAGEWLEHRVGRSPLVHTHAELGDTMIYVSAALFVAAALLVVVHVRTTRGKALKPVLAGLVSMVALAIGAGAVTQVYRIGDSGAQSAWSDVVSTY</sequence>
<evidence type="ECO:0000313" key="6">
    <source>
        <dbReference type="Proteomes" id="UP001241092"/>
    </source>
</evidence>
<accession>A0AAI8U0I8</accession>
<keyword evidence="1" id="KW-0812">Transmembrane</keyword>
<keyword evidence="1" id="KW-1133">Transmembrane helix</keyword>
<feature type="transmembrane region" description="Helical" evidence="1">
    <location>
        <begin position="117"/>
        <end position="137"/>
    </location>
</feature>
<organism evidence="4 6">
    <name type="scientific">Mycolicibacterium mageritense</name>
    <name type="common">Mycobacterium mageritense</name>
    <dbReference type="NCBI Taxonomy" id="53462"/>
    <lineage>
        <taxon>Bacteria</taxon>
        <taxon>Bacillati</taxon>
        <taxon>Actinomycetota</taxon>
        <taxon>Actinomycetes</taxon>
        <taxon>Mycobacteriales</taxon>
        <taxon>Mycobacteriaceae</taxon>
        <taxon>Mycolicibacterium</taxon>
    </lineage>
</organism>
<dbReference type="Proteomes" id="UP001241092">
    <property type="component" value="Chromosome"/>
</dbReference>
<evidence type="ECO:0000313" key="5">
    <source>
        <dbReference type="Proteomes" id="UP000465622"/>
    </source>
</evidence>